<dbReference type="GeneID" id="84905993"/>
<proteinExistence type="predicted"/>
<dbReference type="RefSeq" id="WP_003796965.1">
    <property type="nucleotide sequence ID" value="NZ_JAEHNZ010000003.1"/>
</dbReference>
<reference evidence="1 2" key="1">
    <citation type="journal article" date="2021" name="Pathogens">
        <title>Isolation and Characterization of Kingella bonacorsii sp. nov., A Novel Kingella Species Detected in a Stable Periodontitis Subject.</title>
        <authorList>
            <person name="Antezack A."/>
            <person name="Boxberger M."/>
            <person name="Rolland C."/>
            <person name="Monnet-Corti V."/>
            <person name="La Scola B."/>
        </authorList>
    </citation>
    <scope>NUCLEOTIDE SEQUENCE [LARGE SCALE GENOMIC DNA]</scope>
    <source>
        <strain evidence="1 2">Marseille-Q4569</strain>
    </source>
</reference>
<name>A0ABS1BU43_9NEIS</name>
<sequence length="127" mass="13681">MNPTEPRSEYTVIVDISHDVLADDAGNESNALFVACTFPDEADAVKYVAEEIAPAVRIERFLAGSTPLALLLITIIGPVSAEDFRAAWQAYCQTDPLLAAYVQATEQAVVVWGNEQGETLGQANLKV</sequence>
<gene>
    <name evidence="1" type="ORF">JDW22_09285</name>
</gene>
<accession>A0ABS1BU43</accession>
<keyword evidence="2" id="KW-1185">Reference proteome</keyword>
<evidence type="ECO:0000313" key="1">
    <source>
        <dbReference type="EMBL" id="MBK0396757.1"/>
    </source>
</evidence>
<dbReference type="Proteomes" id="UP000614058">
    <property type="component" value="Unassembled WGS sequence"/>
</dbReference>
<comment type="caution">
    <text evidence="1">The sequence shown here is derived from an EMBL/GenBank/DDBJ whole genome shotgun (WGS) entry which is preliminary data.</text>
</comment>
<evidence type="ECO:0000313" key="2">
    <source>
        <dbReference type="Proteomes" id="UP000614058"/>
    </source>
</evidence>
<dbReference type="EMBL" id="JAEHNZ010000003">
    <property type="protein sequence ID" value="MBK0396757.1"/>
    <property type="molecule type" value="Genomic_DNA"/>
</dbReference>
<organism evidence="1 2">
    <name type="scientific">Kingella bonacorsii</name>
    <dbReference type="NCBI Taxonomy" id="2796361"/>
    <lineage>
        <taxon>Bacteria</taxon>
        <taxon>Pseudomonadati</taxon>
        <taxon>Pseudomonadota</taxon>
        <taxon>Betaproteobacteria</taxon>
        <taxon>Neisseriales</taxon>
        <taxon>Neisseriaceae</taxon>
        <taxon>Kingella</taxon>
    </lineage>
</organism>
<protein>
    <submittedName>
        <fullName evidence="1">Uncharacterized protein</fullName>
    </submittedName>
</protein>